<protein>
    <submittedName>
        <fullName evidence="2">Uncharacterized protein</fullName>
    </submittedName>
</protein>
<dbReference type="EMBL" id="CAJEWN010001108">
    <property type="protein sequence ID" value="CAD2194382.1"/>
    <property type="molecule type" value="Genomic_DNA"/>
</dbReference>
<dbReference type="Proteomes" id="UP000580250">
    <property type="component" value="Unassembled WGS sequence"/>
</dbReference>
<organism evidence="2 3">
    <name type="scientific">Meloidogyne enterolobii</name>
    <name type="common">Root-knot nematode worm</name>
    <name type="synonym">Meloidogyne mayaguensis</name>
    <dbReference type="NCBI Taxonomy" id="390850"/>
    <lineage>
        <taxon>Eukaryota</taxon>
        <taxon>Metazoa</taxon>
        <taxon>Ecdysozoa</taxon>
        <taxon>Nematoda</taxon>
        <taxon>Chromadorea</taxon>
        <taxon>Rhabditida</taxon>
        <taxon>Tylenchina</taxon>
        <taxon>Tylenchomorpha</taxon>
        <taxon>Tylenchoidea</taxon>
        <taxon>Meloidogynidae</taxon>
        <taxon>Meloidogyninae</taxon>
        <taxon>Meloidogyne</taxon>
    </lineage>
</organism>
<evidence type="ECO:0000313" key="3">
    <source>
        <dbReference type="Proteomes" id="UP000580250"/>
    </source>
</evidence>
<dbReference type="AlphaFoldDB" id="A0A6V7X5C1"/>
<gene>
    <name evidence="2" type="ORF">MENT_LOCUS47396</name>
</gene>
<name>A0A6V7X5C1_MELEN</name>
<comment type="caution">
    <text evidence="2">The sequence shown here is derived from an EMBL/GenBank/DDBJ whole genome shotgun (WGS) entry which is preliminary data.</text>
</comment>
<proteinExistence type="predicted"/>
<reference evidence="2 3" key="1">
    <citation type="submission" date="2020-08" db="EMBL/GenBank/DDBJ databases">
        <authorList>
            <person name="Koutsovoulos G."/>
            <person name="Danchin GJ E."/>
        </authorList>
    </citation>
    <scope>NUCLEOTIDE SEQUENCE [LARGE SCALE GENOMIC DNA]</scope>
</reference>
<feature type="signal peptide" evidence="1">
    <location>
        <begin position="1"/>
        <end position="21"/>
    </location>
</feature>
<accession>A0A6V7X5C1</accession>
<dbReference type="OrthoDB" id="5892325at2759"/>
<feature type="chain" id="PRO_5028428744" evidence="1">
    <location>
        <begin position="22"/>
        <end position="192"/>
    </location>
</feature>
<evidence type="ECO:0000313" key="2">
    <source>
        <dbReference type="EMBL" id="CAD2194382.1"/>
    </source>
</evidence>
<keyword evidence="1" id="KW-0732">Signal</keyword>
<evidence type="ECO:0000256" key="1">
    <source>
        <dbReference type="SAM" id="SignalP"/>
    </source>
</evidence>
<sequence length="192" mass="22736">MFSTFKIIVLFSLNLLIKIEADDPCENPCVNFCLKPECKGLYTNNKKLAFHLSNNLYATNDDDYLRNYLAVEIIIWHRTMNKSLLRGWNKNEMTKKLRKWTVDLWEKWGDRFDSPYCLVNFSGTDLLALEKIKEKFPAFIYRIVNSIEDLKSKDFANKYTNDELGDFLFVDDLQLLWKEMIDELNSIQYSSI</sequence>